<dbReference type="PANTHER" id="PTHR21066:SF9">
    <property type="entry name" value="ODORANT-BINDING PROTEIN 59A"/>
    <property type="match status" value="1"/>
</dbReference>
<feature type="compositionally biased region" description="Basic and acidic residues" evidence="4">
    <location>
        <begin position="96"/>
        <end position="120"/>
    </location>
</feature>
<evidence type="ECO:0000256" key="5">
    <source>
        <dbReference type="SAM" id="Phobius"/>
    </source>
</evidence>
<proteinExistence type="inferred from homology"/>
<dbReference type="EMBL" id="JAPXFL010000004">
    <property type="protein sequence ID" value="KAK9507445.1"/>
    <property type="molecule type" value="Genomic_DNA"/>
</dbReference>
<evidence type="ECO:0000313" key="6">
    <source>
        <dbReference type="EMBL" id="KAK9507445.1"/>
    </source>
</evidence>
<dbReference type="InterPro" id="IPR036728">
    <property type="entry name" value="PBP_GOBP_sf"/>
</dbReference>
<keyword evidence="5" id="KW-0812">Transmembrane</keyword>
<dbReference type="PANTHER" id="PTHR21066">
    <property type="entry name" value="ODORANT-BINDING PROTEIN 59A-RELATED"/>
    <property type="match status" value="1"/>
</dbReference>
<reference evidence="6 7" key="1">
    <citation type="submission" date="2022-12" db="EMBL/GenBank/DDBJ databases">
        <title>Chromosome-level genome assembly of true bugs.</title>
        <authorList>
            <person name="Ma L."/>
            <person name="Li H."/>
        </authorList>
    </citation>
    <scope>NUCLEOTIDE SEQUENCE [LARGE SCALE GENOMIC DNA]</scope>
    <source>
        <strain evidence="6">Lab_2022b</strain>
    </source>
</reference>
<dbReference type="InterPro" id="IPR006170">
    <property type="entry name" value="PBP/GOBP"/>
</dbReference>
<dbReference type="Proteomes" id="UP001461498">
    <property type="component" value="Unassembled WGS sequence"/>
</dbReference>
<gene>
    <name evidence="6" type="ORF">O3M35_007298</name>
</gene>
<feature type="transmembrane region" description="Helical" evidence="5">
    <location>
        <begin position="7"/>
        <end position="26"/>
    </location>
</feature>
<dbReference type="GO" id="GO:0005549">
    <property type="term" value="F:odorant binding"/>
    <property type="evidence" value="ECO:0007669"/>
    <property type="project" value="InterPro"/>
</dbReference>
<evidence type="ECO:0008006" key="8">
    <source>
        <dbReference type="Google" id="ProtNLM"/>
    </source>
</evidence>
<comment type="similarity">
    <text evidence="2">Belongs to the PBP/GOBP family.</text>
</comment>
<comment type="caution">
    <text evidence="6">The sequence shown here is derived from an EMBL/GenBank/DDBJ whole genome shotgun (WGS) entry which is preliminary data.</text>
</comment>
<feature type="compositionally biased region" description="Basic and acidic residues" evidence="4">
    <location>
        <begin position="146"/>
        <end position="157"/>
    </location>
</feature>
<accession>A0AAW1DCK3</accession>
<name>A0AAW1DCK3_9HEMI</name>
<dbReference type="GO" id="GO:0005576">
    <property type="term" value="C:extracellular region"/>
    <property type="evidence" value="ECO:0007669"/>
    <property type="project" value="UniProtKB-SubCell"/>
</dbReference>
<dbReference type="SUPFAM" id="SSF47565">
    <property type="entry name" value="Insect pheromone/odorant-binding proteins"/>
    <property type="match status" value="1"/>
</dbReference>
<feature type="compositionally biased region" description="Low complexity" evidence="4">
    <location>
        <begin position="173"/>
        <end position="184"/>
    </location>
</feature>
<keyword evidence="5" id="KW-1133">Transmembrane helix</keyword>
<dbReference type="Gene3D" id="1.10.238.20">
    <property type="entry name" value="Pheromone/general odorant binding protein domain"/>
    <property type="match status" value="1"/>
</dbReference>
<feature type="region of interest" description="Disordered" evidence="4">
    <location>
        <begin position="308"/>
        <end position="330"/>
    </location>
</feature>
<dbReference type="AlphaFoldDB" id="A0AAW1DCK3"/>
<evidence type="ECO:0000256" key="4">
    <source>
        <dbReference type="SAM" id="MobiDB-lite"/>
    </source>
</evidence>
<evidence type="ECO:0000313" key="7">
    <source>
        <dbReference type="Proteomes" id="UP001461498"/>
    </source>
</evidence>
<keyword evidence="5" id="KW-0472">Membrane</keyword>
<evidence type="ECO:0000256" key="3">
    <source>
        <dbReference type="ARBA" id="ARBA00022525"/>
    </source>
</evidence>
<comment type="subcellular location">
    <subcellularLocation>
        <location evidence="1">Secreted</location>
    </subcellularLocation>
</comment>
<dbReference type="InterPro" id="IPR052295">
    <property type="entry name" value="Odorant-binding_protein"/>
</dbReference>
<protein>
    <recommendedName>
        <fullName evidence="8">Odorant-binding protein</fullName>
    </recommendedName>
</protein>
<keyword evidence="7" id="KW-1185">Reference proteome</keyword>
<evidence type="ECO:0000256" key="1">
    <source>
        <dbReference type="ARBA" id="ARBA00004613"/>
    </source>
</evidence>
<organism evidence="6 7">
    <name type="scientific">Rhynocoris fuscipes</name>
    <dbReference type="NCBI Taxonomy" id="488301"/>
    <lineage>
        <taxon>Eukaryota</taxon>
        <taxon>Metazoa</taxon>
        <taxon>Ecdysozoa</taxon>
        <taxon>Arthropoda</taxon>
        <taxon>Hexapoda</taxon>
        <taxon>Insecta</taxon>
        <taxon>Pterygota</taxon>
        <taxon>Neoptera</taxon>
        <taxon>Paraneoptera</taxon>
        <taxon>Hemiptera</taxon>
        <taxon>Heteroptera</taxon>
        <taxon>Panheteroptera</taxon>
        <taxon>Cimicomorpha</taxon>
        <taxon>Reduviidae</taxon>
        <taxon>Harpactorinae</taxon>
        <taxon>Harpactorini</taxon>
        <taxon>Rhynocoris</taxon>
    </lineage>
</organism>
<feature type="compositionally biased region" description="Low complexity" evidence="4">
    <location>
        <begin position="52"/>
        <end position="95"/>
    </location>
</feature>
<sequence length="330" mass="38825">MILPGKILFTNILMIMGLFFVLVNGLKCRLENDIKTQEEFEDVVKNCLDADNNGSNNRNKNNNNNFNNNNNNYNNNNNNNYRPWNQRGNNDQRNQNNRDRFNQNNGNRDRNDDRNTDNRRGNNGGRRKQPGKFNNRDNNENDYDYDNDKWYNQDNKKNNNNNNNRRQSERNNGDSYSSYGSSNRRNQKNDSRQPSDSFNNYFNTSRKINSNIGSPLEDIDACVIHCIFRQMKMVGDESYLNRNTVLNVLTRRTRDLELKAFIQESVNDCFENLDQDEEEICDYSKSFAMCIEEKGKSNCDDWDMTKFGNKNKDRNNNSNKNGNTFQQSRG</sequence>
<dbReference type="Pfam" id="PF01395">
    <property type="entry name" value="PBP_GOBP"/>
    <property type="match status" value="1"/>
</dbReference>
<keyword evidence="3" id="KW-0964">Secreted</keyword>
<evidence type="ECO:0000256" key="2">
    <source>
        <dbReference type="ARBA" id="ARBA00008098"/>
    </source>
</evidence>
<feature type="region of interest" description="Disordered" evidence="4">
    <location>
        <begin position="51"/>
        <end position="202"/>
    </location>
</feature>